<keyword evidence="3" id="KW-0812">Transmembrane</keyword>
<organism evidence="4 5">
    <name type="scientific">Cinchona calisaya</name>
    <dbReference type="NCBI Taxonomy" id="153742"/>
    <lineage>
        <taxon>Eukaryota</taxon>
        <taxon>Viridiplantae</taxon>
        <taxon>Streptophyta</taxon>
        <taxon>Embryophyta</taxon>
        <taxon>Tracheophyta</taxon>
        <taxon>Spermatophyta</taxon>
        <taxon>Magnoliopsida</taxon>
        <taxon>eudicotyledons</taxon>
        <taxon>Gunneridae</taxon>
        <taxon>Pentapetalae</taxon>
        <taxon>asterids</taxon>
        <taxon>lamiids</taxon>
        <taxon>Gentianales</taxon>
        <taxon>Rubiaceae</taxon>
        <taxon>Cinchonoideae</taxon>
        <taxon>Cinchoneae</taxon>
        <taxon>Cinchona</taxon>
    </lineage>
</organism>
<reference evidence="4 5" key="1">
    <citation type="submission" date="2024-11" db="EMBL/GenBank/DDBJ databases">
        <title>A near-complete genome assembly of Cinchona calisaya.</title>
        <authorList>
            <person name="Lian D.C."/>
            <person name="Zhao X.W."/>
            <person name="Wei L."/>
        </authorList>
    </citation>
    <scope>NUCLEOTIDE SEQUENCE [LARGE SCALE GENOMIC DNA]</scope>
    <source>
        <tissue evidence="4">Nenye</tissue>
    </source>
</reference>
<comment type="similarity">
    <text evidence="1">Belongs to the STIG1 family.</text>
</comment>
<evidence type="ECO:0000256" key="2">
    <source>
        <dbReference type="ARBA" id="ARBA00022729"/>
    </source>
</evidence>
<dbReference type="Pfam" id="PF04885">
    <property type="entry name" value="Stig1"/>
    <property type="match status" value="1"/>
</dbReference>
<keyword evidence="5" id="KW-1185">Reference proteome</keyword>
<evidence type="ECO:0000256" key="1">
    <source>
        <dbReference type="ARBA" id="ARBA00006010"/>
    </source>
</evidence>
<gene>
    <name evidence="4" type="ORF">ACH5RR_031099</name>
</gene>
<dbReference type="InterPro" id="IPR006969">
    <property type="entry name" value="Stig-like"/>
</dbReference>
<proteinExistence type="inferred from homology"/>
<keyword evidence="3" id="KW-0472">Membrane</keyword>
<feature type="transmembrane region" description="Helical" evidence="3">
    <location>
        <begin position="23"/>
        <end position="43"/>
    </location>
</feature>
<name>A0ABD2YH82_9GENT</name>
<keyword evidence="3" id="KW-1133">Transmembrane helix</keyword>
<accession>A0ABD2YH82</accession>
<dbReference type="Proteomes" id="UP001630127">
    <property type="component" value="Unassembled WGS sequence"/>
</dbReference>
<keyword evidence="2" id="KW-0732">Signal</keyword>
<comment type="caution">
    <text evidence="4">The sequence shown here is derived from an EMBL/GenBank/DDBJ whole genome shotgun (WGS) entry which is preliminary data.</text>
</comment>
<evidence type="ECO:0000256" key="3">
    <source>
        <dbReference type="SAM" id="Phobius"/>
    </source>
</evidence>
<dbReference type="EMBL" id="JBJUIK010000013">
    <property type="protein sequence ID" value="KAL3505717.1"/>
    <property type="molecule type" value="Genomic_DNA"/>
</dbReference>
<evidence type="ECO:0000313" key="4">
    <source>
        <dbReference type="EMBL" id="KAL3505717.1"/>
    </source>
</evidence>
<dbReference type="PANTHER" id="PTHR33227">
    <property type="entry name" value="STIGMA-SPECIFIC STIG1-LIKE PROTEIN 3"/>
    <property type="match status" value="1"/>
</dbReference>
<evidence type="ECO:0000313" key="5">
    <source>
        <dbReference type="Proteomes" id="UP001630127"/>
    </source>
</evidence>
<dbReference type="AlphaFoldDB" id="A0ABD2YH82"/>
<dbReference type="PANTHER" id="PTHR33227:SF54">
    <property type="entry name" value="PROTEIN STIG1"/>
    <property type="match status" value="1"/>
</dbReference>
<sequence>MLITSSKFPSKDATRNNLYKSKFFIQFWPFFILILVSTSHIFVKAKKVTTKNSSNIPTHYNFLRGRHRVFTCANDSNLCLDPEKNPWGGTTCCFQKFCKDTRSDPRNCGECGRTCAFGLICCDGKCVDIQNDSQHCGACFEECSGQNRCSFAMCDYGG</sequence>
<protein>
    <submittedName>
        <fullName evidence="4">Uncharacterized protein</fullName>
    </submittedName>
</protein>